<feature type="domain" description="Rhodanese" evidence="3">
    <location>
        <begin position="39"/>
        <end position="132"/>
    </location>
</feature>
<dbReference type="InterPro" id="IPR001307">
    <property type="entry name" value="Thiosulphate_STrfase_CS"/>
</dbReference>
<evidence type="ECO:0000256" key="2">
    <source>
        <dbReference type="ARBA" id="ARBA00022737"/>
    </source>
</evidence>
<dbReference type="SUPFAM" id="SSF52821">
    <property type="entry name" value="Rhodanese/Cell cycle control phosphatase"/>
    <property type="match status" value="2"/>
</dbReference>
<dbReference type="RefSeq" id="WP_318650960.1">
    <property type="nucleotide sequence ID" value="NZ_CP137852.1"/>
</dbReference>
<reference evidence="4 5" key="1">
    <citation type="submission" date="2023-11" db="EMBL/GenBank/DDBJ databases">
        <title>Arctic aerobic anoxygenic photoheterotroph Sediminicoccus rosea KRV36 adapts its photosynthesis to long days of polar summer.</title>
        <authorList>
            <person name="Tomasch J."/>
            <person name="Kopejtka K."/>
            <person name="Bily T."/>
            <person name="Gardiner A.T."/>
            <person name="Gardian Z."/>
            <person name="Shivaramu S."/>
            <person name="Koblizek M."/>
            <person name="Engelhardt F."/>
            <person name="Kaftan D."/>
        </authorList>
    </citation>
    <scope>NUCLEOTIDE SEQUENCE [LARGE SCALE GENOMIC DNA]</scope>
    <source>
        <strain evidence="4 5">R-30</strain>
    </source>
</reference>
<evidence type="ECO:0000313" key="5">
    <source>
        <dbReference type="Proteomes" id="UP001305521"/>
    </source>
</evidence>
<keyword evidence="5" id="KW-1185">Reference proteome</keyword>
<keyword evidence="2" id="KW-0677">Repeat</keyword>
<protein>
    <submittedName>
        <fullName evidence="4">Rhodanese-like domain-containing protein</fullName>
    </submittedName>
</protein>
<keyword evidence="1" id="KW-0808">Transferase</keyword>
<dbReference type="Gene3D" id="3.40.250.10">
    <property type="entry name" value="Rhodanese-like domain"/>
    <property type="match status" value="2"/>
</dbReference>
<evidence type="ECO:0000256" key="1">
    <source>
        <dbReference type="ARBA" id="ARBA00022679"/>
    </source>
</evidence>
<dbReference type="InterPro" id="IPR045078">
    <property type="entry name" value="TST/MPST-like"/>
</dbReference>
<sequence>MDNLVSTEWLAAQLGAPDLLVFDTTKYLPNEPFDGATKFAEAHIPGAHFFDLDVVADPDATLPHMIPSAARFEKLMGAMGVSNASRVVFYDQKGLQSSARGWWLMRLFGHEKAAVLDGGLPKWQREGRPVASGAPAAPAPTTYVADFVAGRVAGIGDVKRVLADKSALVLDARAAGRFKGTAPEPRPGLPSGHMPGAANIPFPELFAADGTMLPPDALRARFAAAGAAAAPALVTSCGTGVTACILTLGAVRAGLPEPAVYDGSWTEWASRPETVKATA</sequence>
<feature type="domain" description="Rhodanese" evidence="3">
    <location>
        <begin position="163"/>
        <end position="277"/>
    </location>
</feature>
<dbReference type="PANTHER" id="PTHR11364">
    <property type="entry name" value="THIOSULFATE SULFERTANSFERASE"/>
    <property type="match status" value="1"/>
</dbReference>
<dbReference type="CDD" id="cd01448">
    <property type="entry name" value="TST_Repeat_1"/>
    <property type="match status" value="1"/>
</dbReference>
<dbReference type="CDD" id="cd01449">
    <property type="entry name" value="TST_Repeat_2"/>
    <property type="match status" value="1"/>
</dbReference>
<dbReference type="PANTHER" id="PTHR11364:SF27">
    <property type="entry name" value="SULFURTRANSFERASE"/>
    <property type="match status" value="1"/>
</dbReference>
<dbReference type="PROSITE" id="PS00380">
    <property type="entry name" value="RHODANESE_1"/>
    <property type="match status" value="1"/>
</dbReference>
<organism evidence="4 5">
    <name type="scientific">Sediminicoccus rosea</name>
    <dbReference type="NCBI Taxonomy" id="1225128"/>
    <lineage>
        <taxon>Bacteria</taxon>
        <taxon>Pseudomonadati</taxon>
        <taxon>Pseudomonadota</taxon>
        <taxon>Alphaproteobacteria</taxon>
        <taxon>Acetobacterales</taxon>
        <taxon>Roseomonadaceae</taxon>
        <taxon>Sediminicoccus</taxon>
    </lineage>
</organism>
<dbReference type="SMART" id="SM00450">
    <property type="entry name" value="RHOD"/>
    <property type="match status" value="2"/>
</dbReference>
<dbReference type="PROSITE" id="PS50206">
    <property type="entry name" value="RHODANESE_3"/>
    <property type="match status" value="2"/>
</dbReference>
<dbReference type="EMBL" id="CP137852">
    <property type="protein sequence ID" value="WPB87003.1"/>
    <property type="molecule type" value="Genomic_DNA"/>
</dbReference>
<dbReference type="Pfam" id="PF00581">
    <property type="entry name" value="Rhodanese"/>
    <property type="match status" value="2"/>
</dbReference>
<evidence type="ECO:0000259" key="3">
    <source>
        <dbReference type="PROSITE" id="PS50206"/>
    </source>
</evidence>
<proteinExistence type="predicted"/>
<dbReference type="InterPro" id="IPR036873">
    <property type="entry name" value="Rhodanese-like_dom_sf"/>
</dbReference>
<evidence type="ECO:0000313" key="4">
    <source>
        <dbReference type="EMBL" id="WPB87003.1"/>
    </source>
</evidence>
<name>A0ABZ0PMP4_9PROT</name>
<dbReference type="InterPro" id="IPR001763">
    <property type="entry name" value="Rhodanese-like_dom"/>
</dbReference>
<dbReference type="Proteomes" id="UP001305521">
    <property type="component" value="Chromosome"/>
</dbReference>
<accession>A0ABZ0PMP4</accession>
<gene>
    <name evidence="4" type="ORF">R9Z33_09030</name>
</gene>